<dbReference type="Pfam" id="PF08922">
    <property type="entry name" value="DUF1905"/>
    <property type="match status" value="1"/>
</dbReference>
<dbReference type="PATRIC" id="fig|1423747.3.peg.921"/>
<dbReference type="AlphaFoldDB" id="A0A0R1S107"/>
<dbReference type="InterPro" id="IPR037079">
    <property type="entry name" value="AF2212/PG0164-like_sf"/>
</dbReference>
<proteinExistence type="predicted"/>
<dbReference type="Proteomes" id="UP000051264">
    <property type="component" value="Unassembled WGS sequence"/>
</dbReference>
<accession>A0A0R1S107</accession>
<dbReference type="EMBL" id="AZEX01000024">
    <property type="protein sequence ID" value="KRL61252.1"/>
    <property type="molecule type" value="Genomic_DNA"/>
</dbReference>
<evidence type="ECO:0000313" key="2">
    <source>
        <dbReference type="Proteomes" id="UP000051264"/>
    </source>
</evidence>
<dbReference type="InterPro" id="IPR015018">
    <property type="entry name" value="DUF1905"/>
</dbReference>
<dbReference type="SUPFAM" id="SSF141694">
    <property type="entry name" value="AF2212/PG0164-like"/>
    <property type="match status" value="1"/>
</dbReference>
<dbReference type="OrthoDB" id="9800461at2"/>
<dbReference type="RefSeq" id="WP_025083868.1">
    <property type="nucleotide sequence ID" value="NZ_AZEX01000024.1"/>
</dbReference>
<name>A0A0R1S107_9LACO</name>
<dbReference type="Gene3D" id="2.40.30.100">
    <property type="entry name" value="AF2212/PG0164-like"/>
    <property type="match status" value="1"/>
</dbReference>
<comment type="caution">
    <text evidence="1">The sequence shown here is derived from an EMBL/GenBank/DDBJ whole genome shotgun (WGS) entry which is preliminary data.</text>
</comment>
<dbReference type="eggNOG" id="COG4430">
    <property type="taxonomic scope" value="Bacteria"/>
</dbReference>
<organism evidence="1 2">
    <name type="scientific">Latilactobacillus fuchuensis DSM 14340 = JCM 11249</name>
    <dbReference type="NCBI Taxonomy" id="1423747"/>
    <lineage>
        <taxon>Bacteria</taxon>
        <taxon>Bacillati</taxon>
        <taxon>Bacillota</taxon>
        <taxon>Bacilli</taxon>
        <taxon>Lactobacillales</taxon>
        <taxon>Lactobacillaceae</taxon>
        <taxon>Latilactobacillus</taxon>
    </lineage>
</organism>
<reference evidence="1 2" key="1">
    <citation type="journal article" date="2015" name="Genome Announc.">
        <title>Expanding the biotechnology potential of lactobacilli through comparative genomics of 213 strains and associated genera.</title>
        <authorList>
            <person name="Sun Z."/>
            <person name="Harris H.M."/>
            <person name="McCann A."/>
            <person name="Guo C."/>
            <person name="Argimon S."/>
            <person name="Zhang W."/>
            <person name="Yang X."/>
            <person name="Jeffery I.B."/>
            <person name="Cooney J.C."/>
            <person name="Kagawa T.F."/>
            <person name="Liu W."/>
            <person name="Song Y."/>
            <person name="Salvetti E."/>
            <person name="Wrobel A."/>
            <person name="Rasinkangas P."/>
            <person name="Parkhill J."/>
            <person name="Rea M.C."/>
            <person name="O'Sullivan O."/>
            <person name="Ritari J."/>
            <person name="Douillard F.P."/>
            <person name="Paul Ross R."/>
            <person name="Yang R."/>
            <person name="Briner A.E."/>
            <person name="Felis G.E."/>
            <person name="de Vos W.M."/>
            <person name="Barrangou R."/>
            <person name="Klaenhammer T.R."/>
            <person name="Caufield P.W."/>
            <person name="Cui Y."/>
            <person name="Zhang H."/>
            <person name="O'Toole P.W."/>
        </authorList>
    </citation>
    <scope>NUCLEOTIDE SEQUENCE [LARGE SCALE GENOMIC DNA]</scope>
    <source>
        <strain evidence="1 2">DSM 14340</strain>
    </source>
</reference>
<evidence type="ECO:0008006" key="3">
    <source>
        <dbReference type="Google" id="ProtNLM"/>
    </source>
</evidence>
<dbReference type="STRING" id="1423747.FC69_GL000901"/>
<protein>
    <recommendedName>
        <fullName evidence="3">DUF1905 domain-containing protein</fullName>
    </recommendedName>
</protein>
<evidence type="ECO:0000313" key="1">
    <source>
        <dbReference type="EMBL" id="KRL61252.1"/>
    </source>
</evidence>
<sequence>MNQHPYTFTSTITAATIGKGGAYVVFPYDIRTEFQQGRVKVHAIFDEKISYDGSIVNMGLTNPDGSICYILGVRKDIRTQLNKTIGDVVTVTVTQR</sequence>
<gene>
    <name evidence="1" type="ORF">FC69_GL000901</name>
</gene>